<dbReference type="PANTHER" id="PTHR46953">
    <property type="entry name" value="G-PROTEIN COUPLED RECEPTOR MTH-LIKE 1-RELATED"/>
    <property type="match status" value="1"/>
</dbReference>
<dbReference type="EMBL" id="JASPKZ010009361">
    <property type="protein sequence ID" value="KAJ9577413.1"/>
    <property type="molecule type" value="Genomic_DNA"/>
</dbReference>
<accession>A0AAD7ZBC8</accession>
<evidence type="ECO:0000256" key="1">
    <source>
        <dbReference type="ARBA" id="ARBA00004141"/>
    </source>
</evidence>
<evidence type="ECO:0000256" key="5">
    <source>
        <dbReference type="ARBA" id="ARBA00023170"/>
    </source>
</evidence>
<dbReference type="GO" id="GO:0016020">
    <property type="term" value="C:membrane"/>
    <property type="evidence" value="ECO:0007669"/>
    <property type="project" value="UniProtKB-SubCell"/>
</dbReference>
<proteinExistence type="inferred from homology"/>
<evidence type="ECO:0000256" key="6">
    <source>
        <dbReference type="ARBA" id="ARBA00023224"/>
    </source>
</evidence>
<name>A0AAD7ZBC8_DIPPU</name>
<dbReference type="InterPro" id="IPR036272">
    <property type="entry name" value="Methuselah_N_sf"/>
</dbReference>
<keyword evidence="6" id="KW-0807">Transducer</keyword>
<dbReference type="GO" id="GO:0004930">
    <property type="term" value="F:G protein-coupled receptor activity"/>
    <property type="evidence" value="ECO:0007669"/>
    <property type="project" value="UniProtKB-KW"/>
</dbReference>
<dbReference type="InterPro" id="IPR052808">
    <property type="entry name" value="GPCR_Mth-like"/>
</dbReference>
<dbReference type="InterPro" id="IPR023311">
    <property type="entry name" value="Methusela_ecto_dom_2"/>
</dbReference>
<evidence type="ECO:0000256" key="2">
    <source>
        <dbReference type="ARBA" id="ARBA00008979"/>
    </source>
</evidence>
<protein>
    <recommendedName>
        <fullName evidence="7">Methuselah N-terminal domain-containing protein</fullName>
    </recommendedName>
</protein>
<keyword evidence="4" id="KW-0297">G-protein coupled receptor</keyword>
<dbReference type="Pfam" id="PF06652">
    <property type="entry name" value="Methuselah_N"/>
    <property type="match status" value="1"/>
</dbReference>
<sequence length="281" mass="32500">MSTCETVIANAIDVNKCCGKEENFDIDGYTCVKAPGNASDWFPYKLVPEQVDIIPRYGAREHCKHNISRSVSWSENDTQEEYKLSKKLCLKEYYYKSDKPTLRAFIHPSEYCMDKTVGTNRYIARFCPCHELICVRKCCLPGFYLSLDQNVCEQHDDNDHDYSLRFHDTNFRELKHRPPHYVLHAFPTCASLGNKPLNREKKEYKFFILANGSAAIMSKPQEVISLNSHQYCVDHVEMKNQDTKMPNLILCKDENLTSKGDTVFSTLSEIILIILSLWLCK</sequence>
<evidence type="ECO:0000313" key="8">
    <source>
        <dbReference type="EMBL" id="KAJ9577413.1"/>
    </source>
</evidence>
<evidence type="ECO:0000256" key="4">
    <source>
        <dbReference type="ARBA" id="ARBA00023040"/>
    </source>
</evidence>
<reference evidence="8" key="1">
    <citation type="journal article" date="2023" name="IScience">
        <title>Live-bearing cockroach genome reveals convergent evolutionary mechanisms linked to viviparity in insects and beyond.</title>
        <authorList>
            <person name="Fouks B."/>
            <person name="Harrison M.C."/>
            <person name="Mikhailova A.A."/>
            <person name="Marchal E."/>
            <person name="English S."/>
            <person name="Carruthers M."/>
            <person name="Jennings E.C."/>
            <person name="Chiamaka E.L."/>
            <person name="Frigard R.A."/>
            <person name="Pippel M."/>
            <person name="Attardo G.M."/>
            <person name="Benoit J.B."/>
            <person name="Bornberg-Bauer E."/>
            <person name="Tobe S.S."/>
        </authorList>
    </citation>
    <scope>NUCLEOTIDE SEQUENCE</scope>
    <source>
        <strain evidence="8">Stay&amp;Tobe</strain>
    </source>
</reference>
<evidence type="ECO:0000313" key="9">
    <source>
        <dbReference type="Proteomes" id="UP001233999"/>
    </source>
</evidence>
<feature type="domain" description="Methuselah N-terminal" evidence="7">
    <location>
        <begin position="124"/>
        <end position="245"/>
    </location>
</feature>
<comment type="similarity">
    <text evidence="2">Belongs to the G-protein coupled receptor 2 family. Mth subfamily.</text>
</comment>
<comment type="caution">
    <text evidence="8">The sequence shown here is derived from an EMBL/GenBank/DDBJ whole genome shotgun (WGS) entry which is preliminary data.</text>
</comment>
<dbReference type="PANTHER" id="PTHR46953:SF1">
    <property type="entry name" value="G-PROTEIN COUPLED RECEPTOR MTH-LIKE 1-RELATED"/>
    <property type="match status" value="1"/>
</dbReference>
<keyword evidence="5" id="KW-0675">Receptor</keyword>
<dbReference type="InterPro" id="IPR010596">
    <property type="entry name" value="Methuselah_N_dom"/>
</dbReference>
<dbReference type="Gene3D" id="2.170.180.11">
    <property type="entry name" value="Methuselah ectodomain, domain 2"/>
    <property type="match status" value="1"/>
</dbReference>
<organism evidence="8 9">
    <name type="scientific">Diploptera punctata</name>
    <name type="common">Pacific beetle cockroach</name>
    <dbReference type="NCBI Taxonomy" id="6984"/>
    <lineage>
        <taxon>Eukaryota</taxon>
        <taxon>Metazoa</taxon>
        <taxon>Ecdysozoa</taxon>
        <taxon>Arthropoda</taxon>
        <taxon>Hexapoda</taxon>
        <taxon>Insecta</taxon>
        <taxon>Pterygota</taxon>
        <taxon>Neoptera</taxon>
        <taxon>Polyneoptera</taxon>
        <taxon>Dictyoptera</taxon>
        <taxon>Blattodea</taxon>
        <taxon>Blaberoidea</taxon>
        <taxon>Blaberidae</taxon>
        <taxon>Diplopterinae</taxon>
        <taxon>Diploptera</taxon>
    </lineage>
</organism>
<evidence type="ECO:0000259" key="7">
    <source>
        <dbReference type="Pfam" id="PF06652"/>
    </source>
</evidence>
<dbReference type="SUPFAM" id="SSF63877">
    <property type="entry name" value="Methuselah ectodomain"/>
    <property type="match status" value="1"/>
</dbReference>
<keyword evidence="9" id="KW-1185">Reference proteome</keyword>
<dbReference type="AlphaFoldDB" id="A0AAD7ZBC8"/>
<dbReference type="Proteomes" id="UP001233999">
    <property type="component" value="Unassembled WGS sequence"/>
</dbReference>
<evidence type="ECO:0000256" key="3">
    <source>
        <dbReference type="ARBA" id="ARBA00022729"/>
    </source>
</evidence>
<comment type="subcellular location">
    <subcellularLocation>
        <location evidence="1">Membrane</location>
        <topology evidence="1">Multi-pass membrane protein</topology>
    </subcellularLocation>
</comment>
<gene>
    <name evidence="8" type="ORF">L9F63_006036</name>
</gene>
<reference evidence="8" key="2">
    <citation type="submission" date="2023-05" db="EMBL/GenBank/DDBJ databases">
        <authorList>
            <person name="Fouks B."/>
        </authorList>
    </citation>
    <scope>NUCLEOTIDE SEQUENCE</scope>
    <source>
        <strain evidence="8">Stay&amp;Tobe</strain>
        <tissue evidence="8">Testes</tissue>
    </source>
</reference>
<keyword evidence="3" id="KW-0732">Signal</keyword>